<dbReference type="Pfam" id="PF02104">
    <property type="entry name" value="SURF1"/>
    <property type="match status" value="1"/>
</dbReference>
<evidence type="ECO:0000256" key="1">
    <source>
        <dbReference type="ARBA" id="ARBA00004370"/>
    </source>
</evidence>
<dbReference type="CDD" id="cd06662">
    <property type="entry name" value="SURF1"/>
    <property type="match status" value="1"/>
</dbReference>
<evidence type="ECO:0000313" key="7">
    <source>
        <dbReference type="EMBL" id="MDK2123996.1"/>
    </source>
</evidence>
<keyword evidence="4 6" id="KW-1133">Transmembrane helix</keyword>
<keyword evidence="5 6" id="KW-0472">Membrane</keyword>
<keyword evidence="6" id="KW-1003">Cell membrane</keyword>
<evidence type="ECO:0000256" key="3">
    <source>
        <dbReference type="ARBA" id="ARBA00022692"/>
    </source>
</evidence>
<evidence type="ECO:0000256" key="6">
    <source>
        <dbReference type="RuleBase" id="RU363076"/>
    </source>
</evidence>
<dbReference type="InterPro" id="IPR045214">
    <property type="entry name" value="Surf1/Surf4"/>
</dbReference>
<feature type="transmembrane region" description="Helical" evidence="6">
    <location>
        <begin position="207"/>
        <end position="227"/>
    </location>
</feature>
<proteinExistence type="inferred from homology"/>
<reference evidence="7" key="1">
    <citation type="submission" date="2023-03" db="EMBL/GenBank/DDBJ databases">
        <title>Chitinimonas shenzhenensis gen. nov., sp. nov., a novel member of family Burkholderiaceae isolated from activated sludge collected in Shen Zhen, China.</title>
        <authorList>
            <person name="Wang X."/>
        </authorList>
    </citation>
    <scope>NUCLEOTIDE SEQUENCE</scope>
    <source>
        <strain evidence="7">DQS-5</strain>
    </source>
</reference>
<dbReference type="EMBL" id="JARRAF010000007">
    <property type="protein sequence ID" value="MDK2123996.1"/>
    <property type="molecule type" value="Genomic_DNA"/>
</dbReference>
<name>A0ABT7DVA4_9NEIS</name>
<evidence type="ECO:0000256" key="5">
    <source>
        <dbReference type="ARBA" id="ARBA00023136"/>
    </source>
</evidence>
<sequence>MKLSVIRPRPIMVLALVCVVAVTAWLSKWQFSRASYKQQLFQAQVVARSIPPSVWHGERGSEYQFRRFVLNGHWIRDQTIYLDNKIFRGTAGYWVVQPFQLTGNGRLVPIVRGWLPRQSGKPEWRGRDVVGNVAIQTRLIGAENKPYMLTPENRNGDIWQHFEFDQYRQKIGSDLEHVFMQEVAEEHDGLTRQWEDPKSDEAKHLGYALQWFFLGCVALIIFMKFHVKLDR</sequence>
<gene>
    <name evidence="7" type="ORF">PZA18_08055</name>
</gene>
<protein>
    <recommendedName>
        <fullName evidence="6">SURF1-like protein</fullName>
    </recommendedName>
</protein>
<dbReference type="PANTHER" id="PTHR23427:SF2">
    <property type="entry name" value="SURFEIT LOCUS PROTEIN 1"/>
    <property type="match status" value="1"/>
</dbReference>
<comment type="subcellular location">
    <subcellularLocation>
        <location evidence="6">Cell membrane</location>
        <topology evidence="6">Multi-pass membrane protein</topology>
    </subcellularLocation>
    <subcellularLocation>
        <location evidence="1">Membrane</location>
    </subcellularLocation>
</comment>
<dbReference type="Proteomes" id="UP001172778">
    <property type="component" value="Unassembled WGS sequence"/>
</dbReference>
<accession>A0ABT7DVA4</accession>
<dbReference type="RefSeq" id="WP_284100304.1">
    <property type="nucleotide sequence ID" value="NZ_JARRAF010000007.1"/>
</dbReference>
<evidence type="ECO:0000256" key="4">
    <source>
        <dbReference type="ARBA" id="ARBA00022989"/>
    </source>
</evidence>
<keyword evidence="3 6" id="KW-0812">Transmembrane</keyword>
<keyword evidence="8" id="KW-1185">Reference proteome</keyword>
<dbReference type="InterPro" id="IPR002994">
    <property type="entry name" value="Surf1/Shy1"/>
</dbReference>
<comment type="caution">
    <text evidence="6">Lacks conserved residue(s) required for the propagation of feature annotation.</text>
</comment>
<comment type="caution">
    <text evidence="7">The sequence shown here is derived from an EMBL/GenBank/DDBJ whole genome shotgun (WGS) entry which is preliminary data.</text>
</comment>
<organism evidence="7 8">
    <name type="scientific">Parachitinimonas caeni</name>
    <dbReference type="NCBI Taxonomy" id="3031301"/>
    <lineage>
        <taxon>Bacteria</taxon>
        <taxon>Pseudomonadati</taxon>
        <taxon>Pseudomonadota</taxon>
        <taxon>Betaproteobacteria</taxon>
        <taxon>Neisseriales</taxon>
        <taxon>Chitinibacteraceae</taxon>
        <taxon>Parachitinimonas</taxon>
    </lineage>
</organism>
<evidence type="ECO:0000313" key="8">
    <source>
        <dbReference type="Proteomes" id="UP001172778"/>
    </source>
</evidence>
<evidence type="ECO:0000256" key="2">
    <source>
        <dbReference type="ARBA" id="ARBA00007165"/>
    </source>
</evidence>
<dbReference type="PANTHER" id="PTHR23427">
    <property type="entry name" value="SURFEIT LOCUS PROTEIN"/>
    <property type="match status" value="1"/>
</dbReference>
<dbReference type="PROSITE" id="PS50895">
    <property type="entry name" value="SURF1"/>
    <property type="match status" value="1"/>
</dbReference>
<comment type="similarity">
    <text evidence="2 6">Belongs to the SURF1 family.</text>
</comment>